<dbReference type="Gene3D" id="2.40.160.20">
    <property type="match status" value="1"/>
</dbReference>
<keyword evidence="15" id="KW-1185">Reference proteome</keyword>
<comment type="caution">
    <text evidence="14">The sequence shown here is derived from an EMBL/GenBank/DDBJ whole genome shotgun (WGS) entry which is preliminary data.</text>
</comment>
<dbReference type="InterPro" id="IPR028974">
    <property type="entry name" value="TSP_type-3_rpt"/>
</dbReference>
<organism evidence="14 15">
    <name type="scientific">Pseudomarimonas salicorniae</name>
    <dbReference type="NCBI Taxonomy" id="2933270"/>
    <lineage>
        <taxon>Bacteria</taxon>
        <taxon>Pseudomonadati</taxon>
        <taxon>Pseudomonadota</taxon>
        <taxon>Gammaproteobacteria</taxon>
        <taxon>Lysobacterales</taxon>
        <taxon>Lysobacteraceae</taxon>
        <taxon>Pseudomarimonas</taxon>
    </lineage>
</organism>
<evidence type="ECO:0000313" key="15">
    <source>
        <dbReference type="Proteomes" id="UP001431449"/>
    </source>
</evidence>
<evidence type="ECO:0000256" key="10">
    <source>
        <dbReference type="PROSITE-ProRule" id="PRU00473"/>
    </source>
</evidence>
<evidence type="ECO:0000259" key="13">
    <source>
        <dbReference type="PROSITE" id="PS51123"/>
    </source>
</evidence>
<feature type="signal peptide" evidence="12">
    <location>
        <begin position="1"/>
        <end position="22"/>
    </location>
</feature>
<dbReference type="PROSITE" id="PS51123">
    <property type="entry name" value="OMPA_2"/>
    <property type="match status" value="1"/>
</dbReference>
<feature type="compositionally biased region" description="Basic and acidic residues" evidence="11">
    <location>
        <begin position="347"/>
        <end position="360"/>
    </location>
</feature>
<dbReference type="Pfam" id="PF00691">
    <property type="entry name" value="OmpA"/>
    <property type="match status" value="1"/>
</dbReference>
<dbReference type="InterPro" id="IPR006665">
    <property type="entry name" value="OmpA-like"/>
</dbReference>
<keyword evidence="5 12" id="KW-0732">Signal</keyword>
<dbReference type="Gene3D" id="3.30.1330.60">
    <property type="entry name" value="OmpA-like domain"/>
    <property type="match status" value="1"/>
</dbReference>
<comment type="subcellular location">
    <subcellularLocation>
        <location evidence="1">Cell outer membrane</location>
        <topology evidence="1">Multi-pass membrane protein</topology>
    </subcellularLocation>
</comment>
<dbReference type="SUPFAM" id="SSF56925">
    <property type="entry name" value="OMPA-like"/>
    <property type="match status" value="1"/>
</dbReference>
<feature type="region of interest" description="Disordered" evidence="11">
    <location>
        <begin position="190"/>
        <end position="223"/>
    </location>
</feature>
<evidence type="ECO:0000256" key="12">
    <source>
        <dbReference type="SAM" id="SignalP"/>
    </source>
</evidence>
<keyword evidence="4" id="KW-0812">Transmembrane</keyword>
<dbReference type="CDD" id="cd07185">
    <property type="entry name" value="OmpA_C-like"/>
    <property type="match status" value="1"/>
</dbReference>
<evidence type="ECO:0000256" key="7">
    <source>
        <dbReference type="ARBA" id="ARBA00023114"/>
    </source>
</evidence>
<accession>A0ABT0GIL5</accession>
<feature type="compositionally biased region" description="Pro residues" evidence="11">
    <location>
        <begin position="192"/>
        <end position="207"/>
    </location>
</feature>
<dbReference type="Pfam" id="PF13505">
    <property type="entry name" value="OMP_b-brl"/>
    <property type="match status" value="1"/>
</dbReference>
<evidence type="ECO:0000256" key="9">
    <source>
        <dbReference type="ARBA" id="ARBA00023237"/>
    </source>
</evidence>
<evidence type="ECO:0000313" key="14">
    <source>
        <dbReference type="EMBL" id="MCK7593862.1"/>
    </source>
</evidence>
<dbReference type="EMBL" id="JALNMH010000007">
    <property type="protein sequence ID" value="MCK7593862.1"/>
    <property type="molecule type" value="Genomic_DNA"/>
</dbReference>
<evidence type="ECO:0000256" key="6">
    <source>
        <dbReference type="ARBA" id="ARBA00023065"/>
    </source>
</evidence>
<dbReference type="PANTHER" id="PTHR30329">
    <property type="entry name" value="STATOR ELEMENT OF FLAGELLAR MOTOR COMPLEX"/>
    <property type="match status" value="1"/>
</dbReference>
<proteinExistence type="predicted"/>
<dbReference type="InterPro" id="IPR050330">
    <property type="entry name" value="Bact_OuterMem_StrucFunc"/>
</dbReference>
<evidence type="ECO:0000256" key="5">
    <source>
        <dbReference type="ARBA" id="ARBA00022729"/>
    </source>
</evidence>
<dbReference type="SUPFAM" id="SSF103647">
    <property type="entry name" value="TSP type-3 repeat"/>
    <property type="match status" value="1"/>
</dbReference>
<keyword evidence="3" id="KW-1134">Transmembrane beta strand</keyword>
<sequence length="360" mass="39109">MKKKILCCALLGLMGAAQGVAAQEVFDDRWYVTAGFGYGMFDGSRNVDDNFTGQIGVGKFIAPRWSWDAELFYANPEDNNADLNWSMYSGSLVGRYHMRDEGDTWWPYLSFGAGMARAEDESAAFNNQGPTERKDNNLLLLAGMGLQADWGRYGARAELGSRWDFDDRSGISDDFNDWVASVSLVVKLGDLPEPPAAEPPPPPPPPVKTCADMDDDGDGVNNCEDKCPNSQAGQAVGPDGCPVPLTIDLRGVNFDFDKATLRPDAIAILDEAVGILSKYPEIRVEVAGHTDLCGSDGYNQKLSESRAKAVFDYLTSKGIAASRMSGPTGYGESRPLESTAQSFPGCKSEKNRRTELNVQN</sequence>
<keyword evidence="6" id="KW-0406">Ion transport</keyword>
<evidence type="ECO:0000256" key="11">
    <source>
        <dbReference type="SAM" id="MobiDB-lite"/>
    </source>
</evidence>
<dbReference type="InterPro" id="IPR036737">
    <property type="entry name" value="OmpA-like_sf"/>
</dbReference>
<gene>
    <name evidence="14" type="ORF">M0G41_09280</name>
</gene>
<dbReference type="InterPro" id="IPR011250">
    <property type="entry name" value="OMP/PagP_B-barrel"/>
</dbReference>
<dbReference type="RefSeq" id="WP_248208420.1">
    <property type="nucleotide sequence ID" value="NZ_JALNMH010000007.1"/>
</dbReference>
<evidence type="ECO:0000256" key="2">
    <source>
        <dbReference type="ARBA" id="ARBA00022448"/>
    </source>
</evidence>
<feature type="region of interest" description="Disordered" evidence="11">
    <location>
        <begin position="323"/>
        <end position="360"/>
    </location>
</feature>
<keyword evidence="8 10" id="KW-0472">Membrane</keyword>
<feature type="domain" description="OmpA-like" evidence="13">
    <location>
        <begin position="243"/>
        <end position="360"/>
    </location>
</feature>
<keyword evidence="7" id="KW-0626">Porin</keyword>
<dbReference type="SUPFAM" id="SSF103088">
    <property type="entry name" value="OmpA-like"/>
    <property type="match status" value="1"/>
</dbReference>
<feature type="chain" id="PRO_5047292911" evidence="12">
    <location>
        <begin position="23"/>
        <end position="360"/>
    </location>
</feature>
<evidence type="ECO:0000256" key="4">
    <source>
        <dbReference type="ARBA" id="ARBA00022692"/>
    </source>
</evidence>
<dbReference type="PANTHER" id="PTHR30329:SF21">
    <property type="entry name" value="LIPOPROTEIN YIAD-RELATED"/>
    <property type="match status" value="1"/>
</dbReference>
<name>A0ABT0GIL5_9GAMM</name>
<evidence type="ECO:0000256" key="3">
    <source>
        <dbReference type="ARBA" id="ARBA00022452"/>
    </source>
</evidence>
<reference evidence="14" key="1">
    <citation type="submission" date="2022-04" db="EMBL/GenBank/DDBJ databases">
        <title>Lysobacter sp. CAU 1642 isolated from sea sand.</title>
        <authorList>
            <person name="Kim W."/>
        </authorList>
    </citation>
    <scope>NUCLEOTIDE SEQUENCE</scope>
    <source>
        <strain evidence="14">CAU 1642</strain>
    </source>
</reference>
<keyword evidence="9" id="KW-0998">Cell outer membrane</keyword>
<keyword evidence="2" id="KW-0813">Transport</keyword>
<dbReference type="Proteomes" id="UP001431449">
    <property type="component" value="Unassembled WGS sequence"/>
</dbReference>
<evidence type="ECO:0000256" key="8">
    <source>
        <dbReference type="ARBA" id="ARBA00023136"/>
    </source>
</evidence>
<evidence type="ECO:0000256" key="1">
    <source>
        <dbReference type="ARBA" id="ARBA00004571"/>
    </source>
</evidence>
<dbReference type="InterPro" id="IPR006664">
    <property type="entry name" value="OMP_bac"/>
</dbReference>
<dbReference type="PRINTS" id="PR01021">
    <property type="entry name" value="OMPADOMAIN"/>
</dbReference>
<dbReference type="InterPro" id="IPR027385">
    <property type="entry name" value="Beta-barrel_OMP"/>
</dbReference>
<protein>
    <submittedName>
        <fullName evidence="14">OmpA family protein</fullName>
    </submittedName>
</protein>